<evidence type="ECO:0000313" key="5">
    <source>
        <dbReference type="EMBL" id="KAK7124110.1"/>
    </source>
</evidence>
<dbReference type="Proteomes" id="UP001364617">
    <property type="component" value="Unassembled WGS sequence"/>
</dbReference>
<keyword evidence="1" id="KW-0732">Signal</keyword>
<feature type="region of interest" description="Disordered" evidence="4">
    <location>
        <begin position="71"/>
        <end position="131"/>
    </location>
</feature>
<evidence type="ECO:0000256" key="1">
    <source>
        <dbReference type="ARBA" id="ARBA00022729"/>
    </source>
</evidence>
<feature type="region of interest" description="Disordered" evidence="4">
    <location>
        <begin position="1"/>
        <end position="20"/>
    </location>
</feature>
<dbReference type="AlphaFoldDB" id="A0AAN9C705"/>
<accession>A0AAN9C705</accession>
<gene>
    <name evidence="5" type="ORF">R3I93_022273</name>
</gene>
<dbReference type="CDD" id="cd00096">
    <property type="entry name" value="Ig"/>
    <property type="match status" value="1"/>
</dbReference>
<evidence type="ECO:0000256" key="3">
    <source>
        <dbReference type="ARBA" id="ARBA00023319"/>
    </source>
</evidence>
<keyword evidence="3" id="KW-0393">Immunoglobulin domain</keyword>
<keyword evidence="2" id="KW-1015">Disulfide bond</keyword>
<dbReference type="InterPro" id="IPR036179">
    <property type="entry name" value="Ig-like_dom_sf"/>
</dbReference>
<proteinExistence type="predicted"/>
<feature type="compositionally biased region" description="Acidic residues" evidence="4">
    <location>
        <begin position="1"/>
        <end position="11"/>
    </location>
</feature>
<organism evidence="5 6">
    <name type="scientific">Phoxinus phoxinus</name>
    <name type="common">Eurasian minnow</name>
    <dbReference type="NCBI Taxonomy" id="58324"/>
    <lineage>
        <taxon>Eukaryota</taxon>
        <taxon>Metazoa</taxon>
        <taxon>Chordata</taxon>
        <taxon>Craniata</taxon>
        <taxon>Vertebrata</taxon>
        <taxon>Euteleostomi</taxon>
        <taxon>Actinopterygii</taxon>
        <taxon>Neopterygii</taxon>
        <taxon>Teleostei</taxon>
        <taxon>Ostariophysi</taxon>
        <taxon>Cypriniformes</taxon>
        <taxon>Leuciscidae</taxon>
        <taxon>Phoxininae</taxon>
        <taxon>Phoxinus</taxon>
    </lineage>
</organism>
<evidence type="ECO:0000256" key="4">
    <source>
        <dbReference type="SAM" id="MobiDB-lite"/>
    </source>
</evidence>
<evidence type="ECO:0000313" key="6">
    <source>
        <dbReference type="Proteomes" id="UP001364617"/>
    </source>
</evidence>
<dbReference type="Gene3D" id="2.60.40.10">
    <property type="entry name" value="Immunoglobulins"/>
    <property type="match status" value="1"/>
</dbReference>
<feature type="compositionally biased region" description="Low complexity" evidence="4">
    <location>
        <begin position="101"/>
        <end position="131"/>
    </location>
</feature>
<dbReference type="GO" id="GO:0016020">
    <property type="term" value="C:membrane"/>
    <property type="evidence" value="ECO:0007669"/>
    <property type="project" value="TreeGrafter"/>
</dbReference>
<evidence type="ECO:0008006" key="7">
    <source>
        <dbReference type="Google" id="ProtNLM"/>
    </source>
</evidence>
<name>A0AAN9C705_9TELE</name>
<evidence type="ECO:0000256" key="2">
    <source>
        <dbReference type="ARBA" id="ARBA00023157"/>
    </source>
</evidence>
<keyword evidence="6" id="KW-1185">Reference proteome</keyword>
<comment type="caution">
    <text evidence="5">The sequence shown here is derived from an EMBL/GenBank/DDBJ whole genome shotgun (WGS) entry which is preliminary data.</text>
</comment>
<protein>
    <recommendedName>
        <fullName evidence="7">V-set and transmembrane domain-containing protein 2A</fullName>
    </recommendedName>
</protein>
<dbReference type="InterPro" id="IPR013783">
    <property type="entry name" value="Ig-like_fold"/>
</dbReference>
<sequence>MELIPDPDPDEEGTKISTVKVQGNDISHKLQISRVSKNDEGLYECRVTDANYGELKEYKAQAFLKVNATVRPRNRAVKKTSPLHLTDKKPRKNSSGLGQDSSNMSSDQRSQSTSTSQTSHSQTHQHSSGTRIATSNGLALLLLTSGLIMREAWL</sequence>
<dbReference type="PANTHER" id="PTHR12207">
    <property type="entry name" value="V-SET AND TRANSMEMBRANE DOMAIN-CONTAINING PROTEIN"/>
    <property type="match status" value="1"/>
</dbReference>
<reference evidence="5 6" key="1">
    <citation type="submission" date="2024-02" db="EMBL/GenBank/DDBJ databases">
        <title>Chromosome-level genome assembly of the Eurasian Minnow (Phoxinus phoxinus).</title>
        <authorList>
            <person name="Oriowo T.O."/>
            <person name="Martin S."/>
            <person name="Stange M."/>
            <person name="Chrysostomakis Y."/>
            <person name="Brown T."/>
            <person name="Winkler S."/>
            <person name="Kukowka S."/>
            <person name="Myers E.W."/>
            <person name="Bohne A."/>
        </authorList>
    </citation>
    <scope>NUCLEOTIDE SEQUENCE [LARGE SCALE GENOMIC DNA]</scope>
    <source>
        <strain evidence="5">ZFMK-TIS-60720</strain>
        <tissue evidence="5">Whole Organism</tissue>
    </source>
</reference>
<dbReference type="PANTHER" id="PTHR12207:SF23">
    <property type="entry name" value="V-SET AND TRANSMEMBRANE DOMAIN-CONTAINING PROTEIN 2A"/>
    <property type="match status" value="1"/>
</dbReference>
<dbReference type="EMBL" id="JAYKXH010000024">
    <property type="protein sequence ID" value="KAK7124110.1"/>
    <property type="molecule type" value="Genomic_DNA"/>
</dbReference>
<dbReference type="InterPro" id="IPR051102">
    <property type="entry name" value="IgSF_V-set/TM_domain"/>
</dbReference>
<dbReference type="SUPFAM" id="SSF48726">
    <property type="entry name" value="Immunoglobulin"/>
    <property type="match status" value="1"/>
</dbReference>